<accession>A0ABR6ZPY9</accession>
<evidence type="ECO:0000313" key="2">
    <source>
        <dbReference type="Proteomes" id="UP000650424"/>
    </source>
</evidence>
<organism evidence="1 2">
    <name type="scientific">Undibacterium hunanense</name>
    <dbReference type="NCBI Taxonomy" id="2762292"/>
    <lineage>
        <taxon>Bacteria</taxon>
        <taxon>Pseudomonadati</taxon>
        <taxon>Pseudomonadota</taxon>
        <taxon>Betaproteobacteria</taxon>
        <taxon>Burkholderiales</taxon>
        <taxon>Oxalobacteraceae</taxon>
        <taxon>Undibacterium</taxon>
    </lineage>
</organism>
<sequence length="324" mass="35804">MNNFRTCAVLLINLALLDAAHARRADSVIYKTPILHSGVTGNSLCLTAADVKDGDTYAHIEKVFGKGAVEAPSDDMYVPPRPHVSLGRNDALVGDYFSIMANEAADVNLDKKSRQQGSDRSRTEIKIAPAKGGMHEAFKARDNDAFIYRWQFRVATQMKFSPSFTHIHQVKAYGGSYAEPPLITFTALNDGKLYVRHIADKLTDGGHFDILGSFDLAAVAGQWLDVREEIHYSNTDARYQLLIRDQQGRPVLNIDRSGLSFWRTGADHMRPKWGIYRKHHPDLRQDAEDLVDFANLSVTRVGGDGGGAGAYCGVTEQAAMPARK</sequence>
<gene>
    <name evidence="1" type="ORF">H8L32_10625</name>
</gene>
<proteinExistence type="predicted"/>
<dbReference type="RefSeq" id="WP_186947156.1">
    <property type="nucleotide sequence ID" value="NZ_JACOGF010000004.1"/>
</dbReference>
<keyword evidence="2" id="KW-1185">Reference proteome</keyword>
<dbReference type="Pfam" id="PF14099">
    <property type="entry name" value="Polysacc_lyase"/>
    <property type="match status" value="1"/>
</dbReference>
<dbReference type="Gene3D" id="2.60.120.200">
    <property type="match status" value="1"/>
</dbReference>
<dbReference type="GO" id="GO:0016829">
    <property type="term" value="F:lyase activity"/>
    <property type="evidence" value="ECO:0007669"/>
    <property type="project" value="UniProtKB-KW"/>
</dbReference>
<reference evidence="1 2" key="1">
    <citation type="submission" date="2020-08" db="EMBL/GenBank/DDBJ databases">
        <title>Novel species isolated from subtropical streams in China.</title>
        <authorList>
            <person name="Lu H."/>
        </authorList>
    </citation>
    <scope>NUCLEOTIDE SEQUENCE [LARGE SCALE GENOMIC DNA]</scope>
    <source>
        <strain evidence="1 2">CY18W</strain>
    </source>
</reference>
<keyword evidence="1" id="KW-0456">Lyase</keyword>
<dbReference type="EMBL" id="JACOGF010000004">
    <property type="protein sequence ID" value="MBC3917929.1"/>
    <property type="molecule type" value="Genomic_DNA"/>
</dbReference>
<comment type="caution">
    <text evidence="1">The sequence shown here is derived from an EMBL/GenBank/DDBJ whole genome shotgun (WGS) entry which is preliminary data.</text>
</comment>
<evidence type="ECO:0000313" key="1">
    <source>
        <dbReference type="EMBL" id="MBC3917929.1"/>
    </source>
</evidence>
<dbReference type="InterPro" id="IPR025975">
    <property type="entry name" value="Polysacc_lyase"/>
</dbReference>
<dbReference type="Proteomes" id="UP000650424">
    <property type="component" value="Unassembled WGS sequence"/>
</dbReference>
<name>A0ABR6ZPY9_9BURK</name>
<protein>
    <submittedName>
        <fullName evidence="1">Heparin lyase I family protein</fullName>
    </submittedName>
</protein>